<dbReference type="InterPro" id="IPR051239">
    <property type="entry name" value="2'-dNMP_N-hydrolase"/>
</dbReference>
<evidence type="ECO:0000256" key="6">
    <source>
        <dbReference type="HAMAP-Rule" id="MF_03036"/>
    </source>
</evidence>
<feature type="binding site" evidence="6">
    <location>
        <begin position="113"/>
        <end position="115"/>
    </location>
    <ligand>
        <name>substrate</name>
        <note>ligand shared between homodimeric partners</note>
    </ligand>
</feature>
<dbReference type="GO" id="GO:0042802">
    <property type="term" value="F:identical protein binding"/>
    <property type="evidence" value="ECO:0007669"/>
    <property type="project" value="UniProtKB-ARBA"/>
</dbReference>
<sequence length="147" mass="16753">MGSLKLYFAGSIRGGRNDAELYARLIEKLQKYGTVLTEHVGSDSKTEELRKELEYNDEYIHKRDMEWLESCDALIAEVTQPSIGVGYEVGRAYAMKKLILCLYRPHEGAKRISAMISGAVNGENFFVKNYQESEIDGIFEEFLSKIK</sequence>
<comment type="subunit">
    <text evidence="1 6">Monomer and homodimer.</text>
</comment>
<comment type="caution">
    <text evidence="7">The sequence shown here is derived from an EMBL/GenBank/DDBJ whole genome shotgun (WGS) entry which is preliminary data.</text>
</comment>
<name>A0A7I8V924_9ANNE</name>
<dbReference type="GO" id="GO:0009116">
    <property type="term" value="P:nucleoside metabolic process"/>
    <property type="evidence" value="ECO:0007669"/>
    <property type="project" value="UniProtKB-UniRule"/>
</dbReference>
<dbReference type="GO" id="GO:0005737">
    <property type="term" value="C:cytoplasm"/>
    <property type="evidence" value="ECO:0007669"/>
    <property type="project" value="UniProtKB-SubCell"/>
</dbReference>
<dbReference type="InterPro" id="IPR007710">
    <property type="entry name" value="Nucleoside_deoxyribTrfase"/>
</dbReference>
<dbReference type="OrthoDB" id="18087at2759"/>
<protein>
    <recommendedName>
        <fullName evidence="6">Putative 2'-deoxynucleoside 5'-phosphate N-hydrolase 1</fullName>
        <ecNumber evidence="6">3.2.2.-</ecNumber>
    </recommendedName>
</protein>
<dbReference type="GO" id="GO:0070694">
    <property type="term" value="F:5-hydroxymethyl-dUMP N-hydrolase activity"/>
    <property type="evidence" value="ECO:0007669"/>
    <property type="project" value="InterPro"/>
</dbReference>
<dbReference type="AlphaFoldDB" id="A0A7I8V924"/>
<dbReference type="PANTHER" id="PTHR15364">
    <property type="entry name" value="2'-DEOXYNUCLEOSIDE 5'-PHOSPHATE N-HYDROLASE 1"/>
    <property type="match status" value="1"/>
</dbReference>
<dbReference type="EC" id="3.2.2.-" evidence="6"/>
<evidence type="ECO:0000256" key="5">
    <source>
        <dbReference type="ARBA" id="ARBA00047460"/>
    </source>
</evidence>
<dbReference type="FunFam" id="3.40.50.450:FF:000019">
    <property type="entry name" value="2'-deoxynucleoside 5'-phosphate N-hydrolase 1"/>
    <property type="match status" value="1"/>
</dbReference>
<evidence type="ECO:0000256" key="2">
    <source>
        <dbReference type="ARBA" id="ARBA00022801"/>
    </source>
</evidence>
<feature type="binding site" description="in other chain" evidence="6">
    <location>
        <position position="88"/>
    </location>
    <ligand>
        <name>substrate</name>
        <note>ligand shared between homodimeric partners</note>
    </ligand>
</feature>
<feature type="binding site" description="in other chain" evidence="6">
    <location>
        <position position="22"/>
    </location>
    <ligand>
        <name>substrate</name>
        <note>ligand shared between homodimeric partners</note>
    </ligand>
</feature>
<organism evidence="7 8">
    <name type="scientific">Dimorphilus gyrociliatus</name>
    <dbReference type="NCBI Taxonomy" id="2664684"/>
    <lineage>
        <taxon>Eukaryota</taxon>
        <taxon>Metazoa</taxon>
        <taxon>Spiralia</taxon>
        <taxon>Lophotrochozoa</taxon>
        <taxon>Annelida</taxon>
        <taxon>Polychaeta</taxon>
        <taxon>Polychaeta incertae sedis</taxon>
        <taxon>Dinophilidae</taxon>
        <taxon>Dimorphilus</taxon>
    </lineage>
</organism>
<comment type="catalytic activity">
    <reaction evidence="6">
        <text>a pyrimidine 2'-deoxyribonucleoside 5'-phosphate + H2O = a pyrimidine nucleobase + 2-deoxy-D-ribose 5-phosphate</text>
        <dbReference type="Rhea" id="RHEA:57852"/>
        <dbReference type="ChEBI" id="CHEBI:15377"/>
        <dbReference type="ChEBI" id="CHEBI:26432"/>
        <dbReference type="ChEBI" id="CHEBI:62877"/>
        <dbReference type="ChEBI" id="CHEBI:142209"/>
    </reaction>
</comment>
<dbReference type="Pfam" id="PF05014">
    <property type="entry name" value="Nuc_deoxyrib_tr"/>
    <property type="match status" value="1"/>
</dbReference>
<dbReference type="EMBL" id="CAJFCJ010000003">
    <property type="protein sequence ID" value="CAD5112835.1"/>
    <property type="molecule type" value="Genomic_DNA"/>
</dbReference>
<keyword evidence="3 6" id="KW-0546">Nucleotide metabolism</keyword>
<evidence type="ECO:0000256" key="4">
    <source>
        <dbReference type="ARBA" id="ARBA00023295"/>
    </source>
</evidence>
<keyword evidence="8" id="KW-1185">Reference proteome</keyword>
<comment type="similarity">
    <text evidence="6">Belongs to the 2'-deoxynucleoside 5'-phosphate N-hydrolase 1 family.</text>
</comment>
<dbReference type="GO" id="GO:0005634">
    <property type="term" value="C:nucleus"/>
    <property type="evidence" value="ECO:0007669"/>
    <property type="project" value="UniProtKB-SubCell"/>
</dbReference>
<proteinExistence type="inferred from homology"/>
<reference evidence="7 8" key="1">
    <citation type="submission" date="2020-08" db="EMBL/GenBank/DDBJ databases">
        <authorList>
            <person name="Hejnol A."/>
        </authorList>
    </citation>
    <scope>NUCLEOTIDE SEQUENCE [LARGE SCALE GENOMIC DNA]</scope>
</reference>
<evidence type="ECO:0000256" key="3">
    <source>
        <dbReference type="ARBA" id="ARBA00023080"/>
    </source>
</evidence>
<keyword evidence="6" id="KW-0963">Cytoplasm</keyword>
<gene>
    <name evidence="7" type="ORF">DGYR_LOCUS1905</name>
</gene>
<evidence type="ECO:0000313" key="8">
    <source>
        <dbReference type="Proteomes" id="UP000549394"/>
    </source>
</evidence>
<evidence type="ECO:0000256" key="1">
    <source>
        <dbReference type="ARBA" id="ARBA00011407"/>
    </source>
</evidence>
<comment type="catalytic activity">
    <reaction evidence="5">
        <text>5-hydroxymethyl-dUMP + H2O = 5-hydroxymethyluracil + 2-deoxy-D-ribose 5-phosphate</text>
        <dbReference type="Rhea" id="RHEA:77099"/>
        <dbReference type="ChEBI" id="CHEBI:15377"/>
        <dbReference type="ChEBI" id="CHEBI:16964"/>
        <dbReference type="ChEBI" id="CHEBI:62877"/>
        <dbReference type="ChEBI" id="CHEBI:90409"/>
    </reaction>
    <physiologicalReaction direction="left-to-right" evidence="5">
        <dbReference type="Rhea" id="RHEA:77100"/>
    </physiologicalReaction>
</comment>
<dbReference type="Proteomes" id="UP000549394">
    <property type="component" value="Unassembled WGS sequence"/>
</dbReference>
<dbReference type="GO" id="GO:0006163">
    <property type="term" value="P:purine nucleotide metabolic process"/>
    <property type="evidence" value="ECO:0007669"/>
    <property type="project" value="UniProtKB-ARBA"/>
</dbReference>
<evidence type="ECO:0000313" key="7">
    <source>
        <dbReference type="EMBL" id="CAD5112835.1"/>
    </source>
</evidence>
<accession>A0A7I8V924</accession>
<dbReference type="GO" id="GO:0009159">
    <property type="term" value="P:deoxyribonucleoside monophosphate catabolic process"/>
    <property type="evidence" value="ECO:0007669"/>
    <property type="project" value="InterPro"/>
</dbReference>
<dbReference type="Gene3D" id="3.40.50.450">
    <property type="match status" value="1"/>
</dbReference>
<keyword evidence="6" id="KW-0539">Nucleus</keyword>
<dbReference type="PANTHER" id="PTHR15364:SF0">
    <property type="entry name" value="2'-DEOXYNUCLEOSIDE 5'-PHOSPHATE N-HYDROLASE 1"/>
    <property type="match status" value="1"/>
</dbReference>
<keyword evidence="2 6" id="KW-0378">Hydrolase</keyword>
<dbReference type="HAMAP" id="MF_03036">
    <property type="entry name" value="Nuc_phosphate_hydrolase"/>
    <property type="match status" value="1"/>
</dbReference>
<dbReference type="SUPFAM" id="SSF52309">
    <property type="entry name" value="N-(deoxy)ribosyltransferase-like"/>
    <property type="match status" value="1"/>
</dbReference>
<comment type="catalytic activity">
    <reaction evidence="6">
        <text>a purine 2'-deoxyribonucleoside 5'-phosphate + H2O = a purine nucleobase + 2-deoxy-D-ribose 5-phosphate</text>
        <dbReference type="Rhea" id="RHEA:51132"/>
        <dbReference type="ChEBI" id="CHEBI:15377"/>
        <dbReference type="ChEBI" id="CHEBI:26386"/>
        <dbReference type="ChEBI" id="CHEBI:62877"/>
        <dbReference type="ChEBI" id="CHEBI:142198"/>
    </reaction>
</comment>
<comment type="caution">
    <text evidence="6">Lacks conserved residue(s) required for the propagation of feature annotation.</text>
</comment>
<dbReference type="InterPro" id="IPR028607">
    <property type="entry name" value="DNPH1"/>
</dbReference>
<keyword evidence="4 6" id="KW-0326">Glycosidase</keyword>
<comment type="function">
    <text evidence="6">Catalyzes the cleavage of the N-glycosidic bond of deoxyribonucleoside 5'-monophosphates to yield deoxyribose 5-phosphate and a purine or pyrimidine base.</text>
</comment>
<comment type="subcellular location">
    <subcellularLocation>
        <location evidence="6">Cytoplasm</location>
    </subcellularLocation>
    <subcellularLocation>
        <location evidence="6">Nucleus</location>
    </subcellularLocation>
</comment>